<dbReference type="Pfam" id="PF00440">
    <property type="entry name" value="TetR_N"/>
    <property type="match status" value="1"/>
</dbReference>
<evidence type="ECO:0000313" key="4">
    <source>
        <dbReference type="EMBL" id="NKE57188.1"/>
    </source>
</evidence>
<dbReference type="Gene3D" id="1.10.357.10">
    <property type="entry name" value="Tetracycline Repressor, domain 2"/>
    <property type="match status" value="1"/>
</dbReference>
<feature type="domain" description="HTH tetR-type" evidence="3">
    <location>
        <begin position="38"/>
        <end position="98"/>
    </location>
</feature>
<sequence>MLITPDATSAFTSRLDCLFVGRNTRGVETRQRQADRTRETKRKLMEATVECLVERGWSGTTTTEVAERAGVSRGAQLHHFRTRGELVAAAVEHVGAESVEVLKRRAQIAEKSTHAVVELIADFHASDLFTAALELWVAARTDPELREQVLELQARLGREVYGLALELLDVDDSLPGVRDAVQATLDLVRGLALANQLADDGKRRAHVVRYWARMLEEQL</sequence>
<keyword evidence="1 2" id="KW-0238">DNA-binding</keyword>
<dbReference type="SUPFAM" id="SSF46689">
    <property type="entry name" value="Homeodomain-like"/>
    <property type="match status" value="1"/>
</dbReference>
<dbReference type="PANTHER" id="PTHR30055:SF226">
    <property type="entry name" value="HTH-TYPE TRANSCRIPTIONAL REGULATOR PKSA"/>
    <property type="match status" value="1"/>
</dbReference>
<name>A0ABX1FE26_9PSEU</name>
<dbReference type="EMBL" id="VSRL01000027">
    <property type="protein sequence ID" value="NKE57188.1"/>
    <property type="molecule type" value="Genomic_DNA"/>
</dbReference>
<dbReference type="Proteomes" id="UP001515943">
    <property type="component" value="Unassembled WGS sequence"/>
</dbReference>
<dbReference type="PANTHER" id="PTHR30055">
    <property type="entry name" value="HTH-TYPE TRANSCRIPTIONAL REGULATOR RUTR"/>
    <property type="match status" value="1"/>
</dbReference>
<organism evidence="4 5">
    <name type="scientific">Lentzea indica</name>
    <dbReference type="NCBI Taxonomy" id="2604800"/>
    <lineage>
        <taxon>Bacteria</taxon>
        <taxon>Bacillati</taxon>
        <taxon>Actinomycetota</taxon>
        <taxon>Actinomycetes</taxon>
        <taxon>Pseudonocardiales</taxon>
        <taxon>Pseudonocardiaceae</taxon>
        <taxon>Lentzea</taxon>
    </lineage>
</organism>
<evidence type="ECO:0000259" key="3">
    <source>
        <dbReference type="PROSITE" id="PS50977"/>
    </source>
</evidence>
<keyword evidence="5" id="KW-1185">Reference proteome</keyword>
<protein>
    <submittedName>
        <fullName evidence="4">TetR/AcrR family transcriptional regulator</fullName>
    </submittedName>
</protein>
<proteinExistence type="predicted"/>
<dbReference type="InterPro" id="IPR009057">
    <property type="entry name" value="Homeodomain-like_sf"/>
</dbReference>
<dbReference type="InterPro" id="IPR050109">
    <property type="entry name" value="HTH-type_TetR-like_transc_reg"/>
</dbReference>
<accession>A0ABX1FE26</accession>
<feature type="DNA-binding region" description="H-T-H motif" evidence="2">
    <location>
        <begin position="61"/>
        <end position="80"/>
    </location>
</feature>
<dbReference type="PRINTS" id="PR00455">
    <property type="entry name" value="HTHTETR"/>
</dbReference>
<evidence type="ECO:0000256" key="2">
    <source>
        <dbReference type="PROSITE-ProRule" id="PRU00335"/>
    </source>
</evidence>
<evidence type="ECO:0000256" key="1">
    <source>
        <dbReference type="ARBA" id="ARBA00023125"/>
    </source>
</evidence>
<gene>
    <name evidence="4" type="ORF">FXN61_10220</name>
</gene>
<dbReference type="InterPro" id="IPR001647">
    <property type="entry name" value="HTH_TetR"/>
</dbReference>
<reference evidence="4 5" key="1">
    <citation type="submission" date="2019-08" db="EMBL/GenBank/DDBJ databases">
        <title>Lentzea from Indian Himalayas.</title>
        <authorList>
            <person name="Mandal S."/>
            <person name="Mallick Gupta A."/>
            <person name="Maiti P.K."/>
            <person name="Sarkar J."/>
            <person name="Mandal S."/>
        </authorList>
    </citation>
    <scope>NUCLEOTIDE SEQUENCE [LARGE SCALE GENOMIC DNA]</scope>
    <source>
        <strain evidence="4 5">PSKA42</strain>
    </source>
</reference>
<evidence type="ECO:0000313" key="5">
    <source>
        <dbReference type="Proteomes" id="UP001515943"/>
    </source>
</evidence>
<dbReference type="PROSITE" id="PS50977">
    <property type="entry name" value="HTH_TETR_2"/>
    <property type="match status" value="1"/>
</dbReference>
<comment type="caution">
    <text evidence="4">The sequence shown here is derived from an EMBL/GenBank/DDBJ whole genome shotgun (WGS) entry which is preliminary data.</text>
</comment>